<reference evidence="1" key="1">
    <citation type="journal article" date="2023" name="G3 (Bethesda)">
        <title>Whole genome assemblies of Zophobas morio and Tenebrio molitor.</title>
        <authorList>
            <person name="Kaur S."/>
            <person name="Stinson S.A."/>
            <person name="diCenzo G.C."/>
        </authorList>
    </citation>
    <scope>NUCLEOTIDE SEQUENCE</scope>
    <source>
        <strain evidence="1">QUZm001</strain>
    </source>
</reference>
<sequence>MDSLLLINQLDHEESFIFLTRLLSCLLAPALLPAPRSPFRPSQRKIPRKSAHDLVMRFDSVDLKSLLRGWGRVIRRTLVVVRRDFGDGARRCLQSH</sequence>
<evidence type="ECO:0000313" key="1">
    <source>
        <dbReference type="EMBL" id="KAJ3656831.1"/>
    </source>
</evidence>
<gene>
    <name evidence="1" type="ORF">Zmor_015876</name>
</gene>
<accession>A0AA38IMT7</accession>
<proteinExistence type="predicted"/>
<evidence type="ECO:0000313" key="2">
    <source>
        <dbReference type="Proteomes" id="UP001168821"/>
    </source>
</evidence>
<dbReference type="Proteomes" id="UP001168821">
    <property type="component" value="Unassembled WGS sequence"/>
</dbReference>
<dbReference type="AlphaFoldDB" id="A0AA38IMT7"/>
<protein>
    <submittedName>
        <fullName evidence="1">Uncharacterized protein</fullName>
    </submittedName>
</protein>
<dbReference type="EMBL" id="JALNTZ010000004">
    <property type="protein sequence ID" value="KAJ3656831.1"/>
    <property type="molecule type" value="Genomic_DNA"/>
</dbReference>
<comment type="caution">
    <text evidence="1">The sequence shown here is derived from an EMBL/GenBank/DDBJ whole genome shotgun (WGS) entry which is preliminary data.</text>
</comment>
<name>A0AA38IMT7_9CUCU</name>
<organism evidence="1 2">
    <name type="scientific">Zophobas morio</name>
    <dbReference type="NCBI Taxonomy" id="2755281"/>
    <lineage>
        <taxon>Eukaryota</taxon>
        <taxon>Metazoa</taxon>
        <taxon>Ecdysozoa</taxon>
        <taxon>Arthropoda</taxon>
        <taxon>Hexapoda</taxon>
        <taxon>Insecta</taxon>
        <taxon>Pterygota</taxon>
        <taxon>Neoptera</taxon>
        <taxon>Endopterygota</taxon>
        <taxon>Coleoptera</taxon>
        <taxon>Polyphaga</taxon>
        <taxon>Cucujiformia</taxon>
        <taxon>Tenebrionidae</taxon>
        <taxon>Zophobas</taxon>
    </lineage>
</organism>
<keyword evidence="2" id="KW-1185">Reference proteome</keyword>